<name>A0AAE2BU24_9LAMI</name>
<accession>A0AAE2BU24</accession>
<protein>
    <submittedName>
        <fullName evidence="2">Uncharacterized protein</fullName>
    </submittedName>
</protein>
<evidence type="ECO:0000313" key="3">
    <source>
        <dbReference type="Proteomes" id="UP001289374"/>
    </source>
</evidence>
<dbReference type="AlphaFoldDB" id="A0AAE2BU24"/>
<proteinExistence type="predicted"/>
<reference evidence="2" key="2">
    <citation type="journal article" date="2024" name="Plant">
        <title>Genomic evolution and insights into agronomic trait innovations of Sesamum species.</title>
        <authorList>
            <person name="Miao H."/>
            <person name="Wang L."/>
            <person name="Qu L."/>
            <person name="Liu H."/>
            <person name="Sun Y."/>
            <person name="Le M."/>
            <person name="Wang Q."/>
            <person name="Wei S."/>
            <person name="Zheng Y."/>
            <person name="Lin W."/>
            <person name="Duan Y."/>
            <person name="Cao H."/>
            <person name="Xiong S."/>
            <person name="Wang X."/>
            <person name="Wei L."/>
            <person name="Li C."/>
            <person name="Ma Q."/>
            <person name="Ju M."/>
            <person name="Zhao R."/>
            <person name="Li G."/>
            <person name="Mu C."/>
            <person name="Tian Q."/>
            <person name="Mei H."/>
            <person name="Zhang T."/>
            <person name="Gao T."/>
            <person name="Zhang H."/>
        </authorList>
    </citation>
    <scope>NUCLEOTIDE SEQUENCE</scope>
    <source>
        <strain evidence="2">K16</strain>
    </source>
</reference>
<dbReference type="EMBL" id="JACGWL010000008">
    <property type="protein sequence ID" value="KAK4397580.1"/>
    <property type="molecule type" value="Genomic_DNA"/>
</dbReference>
<evidence type="ECO:0000313" key="2">
    <source>
        <dbReference type="EMBL" id="KAK4397580.1"/>
    </source>
</evidence>
<gene>
    <name evidence="2" type="ORF">Sango_1594600</name>
</gene>
<reference evidence="2" key="1">
    <citation type="submission" date="2020-06" db="EMBL/GenBank/DDBJ databases">
        <authorList>
            <person name="Li T."/>
            <person name="Hu X."/>
            <person name="Zhang T."/>
            <person name="Song X."/>
            <person name="Zhang H."/>
            <person name="Dai N."/>
            <person name="Sheng W."/>
            <person name="Hou X."/>
            <person name="Wei L."/>
        </authorList>
    </citation>
    <scope>NUCLEOTIDE SEQUENCE</scope>
    <source>
        <strain evidence="2">K16</strain>
        <tissue evidence="2">Leaf</tissue>
    </source>
</reference>
<dbReference type="Proteomes" id="UP001289374">
    <property type="component" value="Unassembled WGS sequence"/>
</dbReference>
<evidence type="ECO:0000256" key="1">
    <source>
        <dbReference type="SAM" id="MobiDB-lite"/>
    </source>
</evidence>
<keyword evidence="3" id="KW-1185">Reference proteome</keyword>
<organism evidence="2 3">
    <name type="scientific">Sesamum angolense</name>
    <dbReference type="NCBI Taxonomy" id="2727404"/>
    <lineage>
        <taxon>Eukaryota</taxon>
        <taxon>Viridiplantae</taxon>
        <taxon>Streptophyta</taxon>
        <taxon>Embryophyta</taxon>
        <taxon>Tracheophyta</taxon>
        <taxon>Spermatophyta</taxon>
        <taxon>Magnoliopsida</taxon>
        <taxon>eudicotyledons</taxon>
        <taxon>Gunneridae</taxon>
        <taxon>Pentapetalae</taxon>
        <taxon>asterids</taxon>
        <taxon>lamiids</taxon>
        <taxon>Lamiales</taxon>
        <taxon>Pedaliaceae</taxon>
        <taxon>Sesamum</taxon>
    </lineage>
</organism>
<comment type="caution">
    <text evidence="2">The sequence shown here is derived from an EMBL/GenBank/DDBJ whole genome shotgun (WGS) entry which is preliminary data.</text>
</comment>
<feature type="region of interest" description="Disordered" evidence="1">
    <location>
        <begin position="30"/>
        <end position="51"/>
    </location>
</feature>
<sequence>MRGLMVEYYNWTSHGGNIVQDYYEAPSVSHVSEEPTSAGHVEGVPDDGTRSVPVDAGTSSYIYGGGGPYDYDDSGLADHFSNIVHVADQLLWDNCNQSQLGRYKPARGRDPHRKKSRVLRYLALTPRLQRLYSLRVRVKHMPWHATHQTTEGSMCHPSDADVWKHFDRMCHDFAEEPCNVRMGL</sequence>